<organism evidence="1 2">
    <name type="scientific">Larkinella punicea</name>
    <dbReference type="NCBI Taxonomy" id="2315727"/>
    <lineage>
        <taxon>Bacteria</taxon>
        <taxon>Pseudomonadati</taxon>
        <taxon>Bacteroidota</taxon>
        <taxon>Cytophagia</taxon>
        <taxon>Cytophagales</taxon>
        <taxon>Spirosomataceae</taxon>
        <taxon>Larkinella</taxon>
    </lineage>
</organism>
<accession>A0A368JNU7</accession>
<proteinExistence type="predicted"/>
<dbReference type="Proteomes" id="UP000253383">
    <property type="component" value="Unassembled WGS sequence"/>
</dbReference>
<reference evidence="1 2" key="1">
    <citation type="submission" date="2018-07" db="EMBL/GenBank/DDBJ databases">
        <title>Genome analysis of Larkinella rosea.</title>
        <authorList>
            <person name="Zhou Z."/>
            <person name="Wang G."/>
        </authorList>
    </citation>
    <scope>NUCLEOTIDE SEQUENCE [LARGE SCALE GENOMIC DNA]</scope>
    <source>
        <strain evidence="2">zzj9</strain>
    </source>
</reference>
<dbReference type="AlphaFoldDB" id="A0A368JNU7"/>
<comment type="caution">
    <text evidence="1">The sequence shown here is derived from an EMBL/GenBank/DDBJ whole genome shotgun (WGS) entry which is preliminary data.</text>
</comment>
<protein>
    <submittedName>
        <fullName evidence="1">Uncharacterized protein</fullName>
    </submittedName>
</protein>
<evidence type="ECO:0000313" key="1">
    <source>
        <dbReference type="EMBL" id="RCR68686.1"/>
    </source>
</evidence>
<name>A0A368JNU7_9BACT</name>
<dbReference type="OrthoDB" id="997414at2"/>
<gene>
    <name evidence="1" type="ORF">DUE52_16335</name>
</gene>
<keyword evidence="2" id="KW-1185">Reference proteome</keyword>
<evidence type="ECO:0000313" key="2">
    <source>
        <dbReference type="Proteomes" id="UP000253383"/>
    </source>
</evidence>
<dbReference type="EMBL" id="QOWE01000012">
    <property type="protein sequence ID" value="RCR68686.1"/>
    <property type="molecule type" value="Genomic_DNA"/>
</dbReference>
<sequence length="365" mass="42339">MIFFTTSPRVQAQKVDLDRFYFDAGYLILPREHTPADNRTFGVRVVGSPSVASAYPESAMYEKINLSGFQRVENNPAVGITVEFGNVRFEKSETKTRTEEKKDKDGKVTDRITYYSMIVRYSFSGNYKVLGARTDEKSLSRKEKEKAKELQSNRFLQTASQTGPEKSVTTSGYFPTELSFTTVEYKNLADARRYIEQNQQTIRTDLITKYVTDALVRVNEDANRWYGYVPTQTREFLWILDSKSHPEYPIQQEAIKAVKELSKRMTATQPIDQLARDLQPVLDYFQELKTKYPGSDKRNQKMRYSAFYNLMVLNYFLDRPDQAMEEADGLIKNGYDTKDGEKYLGWSEELKKMLAKHQMASRHVQ</sequence>